<dbReference type="InterPro" id="IPR010496">
    <property type="entry name" value="AL/BT2_dom"/>
</dbReference>
<evidence type="ECO:0000313" key="4">
    <source>
        <dbReference type="EMBL" id="MCC9645284.1"/>
    </source>
</evidence>
<feature type="compositionally biased region" description="Basic and acidic residues" evidence="1">
    <location>
        <begin position="82"/>
        <end position="96"/>
    </location>
</feature>
<organism evidence="4 5">
    <name type="scientific">Rhodopirellula halodulae</name>
    <dbReference type="NCBI Taxonomy" id="2894198"/>
    <lineage>
        <taxon>Bacteria</taxon>
        <taxon>Pseudomonadati</taxon>
        <taxon>Planctomycetota</taxon>
        <taxon>Planctomycetia</taxon>
        <taxon>Pirellulales</taxon>
        <taxon>Pirellulaceae</taxon>
        <taxon>Rhodopirellula</taxon>
    </lineage>
</organism>
<dbReference type="Gene3D" id="2.60.120.560">
    <property type="entry name" value="Exo-inulinase, domain 1"/>
    <property type="match status" value="1"/>
</dbReference>
<gene>
    <name evidence="4" type="ORF">LOC71_23645</name>
</gene>
<feature type="compositionally biased region" description="Basic and acidic residues" evidence="1">
    <location>
        <begin position="45"/>
        <end position="70"/>
    </location>
</feature>
<sequence length="267" mass="29483">MLPQLTPSINPASFSAMRAFLVMLVLALAPSSAFSQAGKDSPSAETEKTIGEKSEKGEQDWRPMAEKWEPARFGGDGEIAEEDPKKNSSDPKKTMENSKLFRLGMGDPLTGIRWTGDFPKENYEMKFQARRTDGFDFFAAVTFPVGDEHCSFVLGGWGGGVVGISSIDGNDASSNETTSYKDFKNDQWYTVKVRVDEKQVLTWIDGAEWANVNRDEHTFDIRIEMDPCLPVGIANFQCESEIRGLQIRTLKNGSATEANATESAGTR</sequence>
<evidence type="ECO:0000256" key="1">
    <source>
        <dbReference type="SAM" id="MobiDB-lite"/>
    </source>
</evidence>
<keyword evidence="5" id="KW-1185">Reference proteome</keyword>
<protein>
    <submittedName>
        <fullName evidence="4">DUF1080 domain-containing protein</fullName>
    </submittedName>
</protein>
<evidence type="ECO:0000313" key="5">
    <source>
        <dbReference type="Proteomes" id="UP001430306"/>
    </source>
</evidence>
<reference evidence="4" key="1">
    <citation type="submission" date="2021-11" db="EMBL/GenBank/DDBJ databases">
        <title>Genome sequence.</title>
        <authorList>
            <person name="Sun Q."/>
        </authorList>
    </citation>
    <scope>NUCLEOTIDE SEQUENCE</scope>
    <source>
        <strain evidence="4">JC740</strain>
    </source>
</reference>
<feature type="region of interest" description="Disordered" evidence="1">
    <location>
        <begin position="34"/>
        <end position="97"/>
    </location>
</feature>
<dbReference type="Proteomes" id="UP001430306">
    <property type="component" value="Unassembled WGS sequence"/>
</dbReference>
<comment type="caution">
    <text evidence="4">The sequence shown here is derived from an EMBL/GenBank/DDBJ whole genome shotgun (WGS) entry which is preliminary data.</text>
</comment>
<dbReference type="EMBL" id="JAJKFW010000064">
    <property type="protein sequence ID" value="MCC9645284.1"/>
    <property type="molecule type" value="Genomic_DNA"/>
</dbReference>
<evidence type="ECO:0000256" key="2">
    <source>
        <dbReference type="SAM" id="SignalP"/>
    </source>
</evidence>
<keyword evidence="2" id="KW-0732">Signal</keyword>
<evidence type="ECO:0000259" key="3">
    <source>
        <dbReference type="Pfam" id="PF06439"/>
    </source>
</evidence>
<feature type="signal peptide" evidence="2">
    <location>
        <begin position="1"/>
        <end position="35"/>
    </location>
</feature>
<name>A0ABS8NNW1_9BACT</name>
<feature type="chain" id="PRO_5046348353" evidence="2">
    <location>
        <begin position="36"/>
        <end position="267"/>
    </location>
</feature>
<proteinExistence type="predicted"/>
<feature type="domain" description="3-keto-alpha-glucoside-1,2-lyase/3-keto-2-hydroxy-glucal hydratase" evidence="3">
    <location>
        <begin position="118"/>
        <end position="221"/>
    </location>
</feature>
<dbReference type="RefSeq" id="WP_230276911.1">
    <property type="nucleotide sequence ID" value="NZ_JAJKFW010000064.1"/>
</dbReference>
<dbReference type="Pfam" id="PF06439">
    <property type="entry name" value="3keto-disac_hyd"/>
    <property type="match status" value="1"/>
</dbReference>
<accession>A0ABS8NNW1</accession>